<sequence length="430" mass="48464">MDQNYLVYDRGNLNPVPGWWLGRQEENLATAQTGHSKAEKPQPKRRIRPHNKSRRGCLNCKIRRVKCPENHPACENCRGKDLVCVYPAGLQNDVQYLGDPARNVSSQLAYLQPRRQAGEFTIADMCLLQHFITDAHPHLPVGNDDIYTRALPALTYQKHEYVMHAILALSSSHLALLTGSALPVEALRHRQRALRGLNEAMSRAPSETSDADAMLAACYILTFQSSYMLDGLSEYIMMLRGCGLVTGLMLQRNLHGSFSIDVNSHIKYMEAQSDRFPTIDSRIASDGIRSLSLVKPLLQHPIEEVFYQLLFDFITLPQCEVHHLLDPEKQISQVLMAHFLILLAILSPITSLEATNRLRNVPMAGMLSWVANICTQMSGRKAERYLMWPKSVVETIRANTSRTGVLVGDVLVLILNFPDRLLLPQHDIAR</sequence>
<dbReference type="VEuPathDB" id="FungiDB:P174DRAFT_514633"/>
<dbReference type="GO" id="GO:0003677">
    <property type="term" value="F:DNA binding"/>
    <property type="evidence" value="ECO:0007669"/>
    <property type="project" value="UniProtKB-KW"/>
</dbReference>
<gene>
    <name evidence="7" type="ORF">P174DRAFT_514633</name>
</gene>
<dbReference type="SUPFAM" id="SSF57701">
    <property type="entry name" value="Zn2/Cys6 DNA-binding domain"/>
    <property type="match status" value="1"/>
</dbReference>
<comment type="caution">
    <text evidence="7">The sequence shown here is derived from an EMBL/GenBank/DDBJ whole genome shotgun (WGS) entry which is preliminary data.</text>
</comment>
<keyword evidence="3" id="KW-0804">Transcription</keyword>
<accession>A0A2I1BYY8</accession>
<evidence type="ECO:0000259" key="6">
    <source>
        <dbReference type="PROSITE" id="PS50048"/>
    </source>
</evidence>
<organism evidence="7 8">
    <name type="scientific">Aspergillus novofumigatus (strain IBT 16806)</name>
    <dbReference type="NCBI Taxonomy" id="1392255"/>
    <lineage>
        <taxon>Eukaryota</taxon>
        <taxon>Fungi</taxon>
        <taxon>Dikarya</taxon>
        <taxon>Ascomycota</taxon>
        <taxon>Pezizomycotina</taxon>
        <taxon>Eurotiomycetes</taxon>
        <taxon>Eurotiomycetidae</taxon>
        <taxon>Eurotiales</taxon>
        <taxon>Aspergillaceae</taxon>
        <taxon>Aspergillus</taxon>
        <taxon>Aspergillus subgen. Fumigati</taxon>
    </lineage>
</organism>
<dbReference type="Pfam" id="PF11951">
    <property type="entry name" value="Fungal_trans_2"/>
    <property type="match status" value="1"/>
</dbReference>
<dbReference type="PANTHER" id="PTHR47784:SF7">
    <property type="entry name" value="ZN(II)2CYS6 TRANSCRIPTION FACTOR (EUROFUNG)"/>
    <property type="match status" value="1"/>
</dbReference>
<evidence type="ECO:0000256" key="4">
    <source>
        <dbReference type="ARBA" id="ARBA00023242"/>
    </source>
</evidence>
<dbReference type="GO" id="GO:0008270">
    <property type="term" value="F:zinc ion binding"/>
    <property type="evidence" value="ECO:0007669"/>
    <property type="project" value="InterPro"/>
</dbReference>
<protein>
    <recommendedName>
        <fullName evidence="6">Zn(2)-C6 fungal-type domain-containing protein</fullName>
    </recommendedName>
</protein>
<evidence type="ECO:0000313" key="7">
    <source>
        <dbReference type="EMBL" id="PKX90587.1"/>
    </source>
</evidence>
<dbReference type="AlphaFoldDB" id="A0A2I1BYY8"/>
<dbReference type="InterPro" id="IPR001138">
    <property type="entry name" value="Zn2Cys6_DnaBD"/>
</dbReference>
<keyword evidence="4" id="KW-0539">Nucleus</keyword>
<feature type="domain" description="Zn(2)-C6 fungal-type" evidence="6">
    <location>
        <begin position="56"/>
        <end position="86"/>
    </location>
</feature>
<dbReference type="PROSITE" id="PS00463">
    <property type="entry name" value="ZN2_CY6_FUNGAL_1"/>
    <property type="match status" value="1"/>
</dbReference>
<keyword evidence="8" id="KW-1185">Reference proteome</keyword>
<dbReference type="OMA" id="HPACENC"/>
<dbReference type="RefSeq" id="XP_024679182.1">
    <property type="nucleotide sequence ID" value="XM_024832098.1"/>
</dbReference>
<reference evidence="8" key="1">
    <citation type="journal article" date="2018" name="Proc. Natl. Acad. Sci. U.S.A.">
        <title>Linking secondary metabolites to gene clusters through genome sequencing of six diverse Aspergillus species.</title>
        <authorList>
            <person name="Kaerboelling I."/>
            <person name="Vesth T.C."/>
            <person name="Frisvad J.C."/>
            <person name="Nybo J.L."/>
            <person name="Theobald S."/>
            <person name="Kuo A."/>
            <person name="Bowyer P."/>
            <person name="Matsuda Y."/>
            <person name="Mondo S."/>
            <person name="Lyhne E.K."/>
            <person name="Kogle M.E."/>
            <person name="Clum A."/>
            <person name="Lipzen A."/>
            <person name="Salamov A."/>
            <person name="Ngan C.Y."/>
            <person name="Daum C."/>
            <person name="Chiniquy J."/>
            <person name="Barry K."/>
            <person name="LaButti K."/>
            <person name="Haridas S."/>
            <person name="Simmons B.A."/>
            <person name="Magnuson J.K."/>
            <person name="Mortensen U.H."/>
            <person name="Larsen T.O."/>
            <person name="Grigoriev I.V."/>
            <person name="Baker S.E."/>
            <person name="Andersen M.R."/>
        </authorList>
    </citation>
    <scope>NUCLEOTIDE SEQUENCE [LARGE SCALE GENOMIC DNA]</scope>
    <source>
        <strain evidence="8">IBT 16806</strain>
    </source>
</reference>
<evidence type="ECO:0000256" key="1">
    <source>
        <dbReference type="ARBA" id="ARBA00023015"/>
    </source>
</evidence>
<feature type="region of interest" description="Disordered" evidence="5">
    <location>
        <begin position="30"/>
        <end position="50"/>
    </location>
</feature>
<dbReference type="PROSITE" id="PS50048">
    <property type="entry name" value="ZN2_CY6_FUNGAL_2"/>
    <property type="match status" value="1"/>
</dbReference>
<dbReference type="PANTHER" id="PTHR47784">
    <property type="entry name" value="STEROL UPTAKE CONTROL PROTEIN 2"/>
    <property type="match status" value="1"/>
</dbReference>
<dbReference type="EMBL" id="MSZS01000007">
    <property type="protein sequence ID" value="PKX90587.1"/>
    <property type="molecule type" value="Genomic_DNA"/>
</dbReference>
<keyword evidence="1" id="KW-0805">Transcription regulation</keyword>
<name>A0A2I1BYY8_ASPN1</name>
<evidence type="ECO:0000313" key="8">
    <source>
        <dbReference type="Proteomes" id="UP000234474"/>
    </source>
</evidence>
<evidence type="ECO:0000256" key="5">
    <source>
        <dbReference type="SAM" id="MobiDB-lite"/>
    </source>
</evidence>
<dbReference type="Pfam" id="PF00172">
    <property type="entry name" value="Zn_clus"/>
    <property type="match status" value="1"/>
</dbReference>
<dbReference type="STRING" id="1392255.A0A2I1BYY8"/>
<evidence type="ECO:0000256" key="3">
    <source>
        <dbReference type="ARBA" id="ARBA00023163"/>
    </source>
</evidence>
<dbReference type="SMART" id="SM00066">
    <property type="entry name" value="GAL4"/>
    <property type="match status" value="1"/>
</dbReference>
<dbReference type="Gene3D" id="4.10.240.10">
    <property type="entry name" value="Zn(2)-C6 fungal-type DNA-binding domain"/>
    <property type="match status" value="1"/>
</dbReference>
<dbReference type="GeneID" id="36539434"/>
<dbReference type="CDD" id="cd00067">
    <property type="entry name" value="GAL4"/>
    <property type="match status" value="1"/>
</dbReference>
<dbReference type="GO" id="GO:0001228">
    <property type="term" value="F:DNA-binding transcription activator activity, RNA polymerase II-specific"/>
    <property type="evidence" value="ECO:0007669"/>
    <property type="project" value="TreeGrafter"/>
</dbReference>
<dbReference type="OrthoDB" id="416217at2759"/>
<dbReference type="Proteomes" id="UP000234474">
    <property type="component" value="Unassembled WGS sequence"/>
</dbReference>
<dbReference type="InterPro" id="IPR021858">
    <property type="entry name" value="Fun_TF"/>
</dbReference>
<evidence type="ECO:0000256" key="2">
    <source>
        <dbReference type="ARBA" id="ARBA00023125"/>
    </source>
</evidence>
<keyword evidence="2" id="KW-0238">DNA-binding</keyword>
<dbReference type="InterPro" id="IPR036864">
    <property type="entry name" value="Zn2-C6_fun-type_DNA-bd_sf"/>
</dbReference>
<dbReference type="InterPro" id="IPR053157">
    <property type="entry name" value="Sterol_Uptake_Regulator"/>
</dbReference>
<proteinExistence type="predicted"/>